<dbReference type="InterPro" id="IPR050469">
    <property type="entry name" value="Diguanylate_Cyclase"/>
</dbReference>
<dbReference type="RefSeq" id="WP_115898233.1">
    <property type="nucleotide sequence ID" value="NZ_QUNG01000008.1"/>
</dbReference>
<organism evidence="5 6">
    <name type="scientific">Marinomonas pollencensis</name>
    <dbReference type="NCBI Taxonomy" id="491954"/>
    <lineage>
        <taxon>Bacteria</taxon>
        <taxon>Pseudomonadati</taxon>
        <taxon>Pseudomonadota</taxon>
        <taxon>Gammaproteobacteria</taxon>
        <taxon>Oceanospirillales</taxon>
        <taxon>Oceanospirillaceae</taxon>
        <taxon>Marinomonas</taxon>
    </lineage>
</organism>
<dbReference type="PANTHER" id="PTHR45138">
    <property type="entry name" value="REGULATORY COMPONENTS OF SENSORY TRANSDUCTION SYSTEM"/>
    <property type="match status" value="1"/>
</dbReference>
<dbReference type="CDD" id="cd01949">
    <property type="entry name" value="GGDEF"/>
    <property type="match status" value="1"/>
</dbReference>
<gene>
    <name evidence="5" type="ORF">DFP81_108111</name>
</gene>
<dbReference type="GO" id="GO:0005886">
    <property type="term" value="C:plasma membrane"/>
    <property type="evidence" value="ECO:0007669"/>
    <property type="project" value="TreeGrafter"/>
</dbReference>
<dbReference type="InterPro" id="IPR043128">
    <property type="entry name" value="Rev_trsase/Diguanyl_cyclase"/>
</dbReference>
<dbReference type="PANTHER" id="PTHR45138:SF9">
    <property type="entry name" value="DIGUANYLATE CYCLASE DGCM-RELATED"/>
    <property type="match status" value="1"/>
</dbReference>
<dbReference type="GO" id="GO:0052621">
    <property type="term" value="F:diguanylate cyclase activity"/>
    <property type="evidence" value="ECO:0007669"/>
    <property type="project" value="UniProtKB-EC"/>
</dbReference>
<dbReference type="AlphaFoldDB" id="A0A3E0DJ27"/>
<dbReference type="FunFam" id="3.30.70.270:FF:000001">
    <property type="entry name" value="Diguanylate cyclase domain protein"/>
    <property type="match status" value="1"/>
</dbReference>
<dbReference type="InterPro" id="IPR029787">
    <property type="entry name" value="Nucleotide_cyclase"/>
</dbReference>
<comment type="caution">
    <text evidence="5">The sequence shown here is derived from an EMBL/GenBank/DDBJ whole genome shotgun (WGS) entry which is preliminary data.</text>
</comment>
<dbReference type="Pfam" id="PF00990">
    <property type="entry name" value="GGDEF"/>
    <property type="match status" value="1"/>
</dbReference>
<evidence type="ECO:0000256" key="1">
    <source>
        <dbReference type="ARBA" id="ARBA00001946"/>
    </source>
</evidence>
<evidence type="ECO:0000256" key="3">
    <source>
        <dbReference type="ARBA" id="ARBA00034247"/>
    </source>
</evidence>
<protein>
    <recommendedName>
        <fullName evidence="2">diguanylate cyclase</fullName>
        <ecNumber evidence="2">2.7.7.65</ecNumber>
    </recommendedName>
</protein>
<dbReference type="EMBL" id="QUNG01000008">
    <property type="protein sequence ID" value="REG82677.1"/>
    <property type="molecule type" value="Genomic_DNA"/>
</dbReference>
<dbReference type="NCBIfam" id="TIGR00254">
    <property type="entry name" value="GGDEF"/>
    <property type="match status" value="1"/>
</dbReference>
<evidence type="ECO:0000313" key="6">
    <source>
        <dbReference type="Proteomes" id="UP000256542"/>
    </source>
</evidence>
<dbReference type="SUPFAM" id="SSF55073">
    <property type="entry name" value="Nucleotide cyclase"/>
    <property type="match status" value="1"/>
</dbReference>
<evidence type="ECO:0000256" key="2">
    <source>
        <dbReference type="ARBA" id="ARBA00012528"/>
    </source>
</evidence>
<dbReference type="PROSITE" id="PS50887">
    <property type="entry name" value="GGDEF"/>
    <property type="match status" value="1"/>
</dbReference>
<dbReference type="Proteomes" id="UP000256542">
    <property type="component" value="Unassembled WGS sequence"/>
</dbReference>
<evidence type="ECO:0000313" key="5">
    <source>
        <dbReference type="EMBL" id="REG82677.1"/>
    </source>
</evidence>
<accession>A0A3E0DJ27</accession>
<dbReference type="InterPro" id="IPR048516">
    <property type="entry name" value="DGCcoil"/>
</dbReference>
<sequence length="510" mass="56930">MTDTSQIQLVNALRKAVSRTSLLAEGNDPELDHAVRQIRLQISKGADATAIQAILDNVEPLLLKVDEARLTRAKHFRETLHDLIDILDHHGQQVPQSQKNAFESAIRSHWQSVPHWPSLLKEYLALIEASLAHNAQVETKKAPLIARLFKRAQPAKTKLNNQEVLQQVRHTLIGLLSNLALPSDYDEQISELKNTLAQNKNFNDFPKILDELIALIMIAIGNTQEGLTSYLNELNKQLASINDSIVKSYRSQKSLSESREGLNTSMQKQVQEAANAVQQADDLDSLKALINERMANISDTMAQYRKQMLAQEKMSTQSISLLKSKVTRMEKDTSSLRTSLQEKLAQAMTDALTDLPNRAAYQDTILPLCSNSLANGSPLSLAICDIDFFKQVNDTWGHLAGDKVLRLVPRQIRNVLAASDLLFRYGGEEFVIVFPGTPLSDAQQRAEAIRKEVEKAPFNVNGEPVSITVSIGLAELTQENYETFFSRADKQLYSAKEAGRNKVMVDNPET</sequence>
<evidence type="ECO:0000259" key="4">
    <source>
        <dbReference type="PROSITE" id="PS50887"/>
    </source>
</evidence>
<dbReference type="InterPro" id="IPR000160">
    <property type="entry name" value="GGDEF_dom"/>
</dbReference>
<dbReference type="OrthoDB" id="9812260at2"/>
<name>A0A3E0DJ27_9GAMM</name>
<comment type="cofactor">
    <cofactor evidence="1">
        <name>Mg(2+)</name>
        <dbReference type="ChEBI" id="CHEBI:18420"/>
    </cofactor>
</comment>
<dbReference type="SMART" id="SM00267">
    <property type="entry name" value="GGDEF"/>
    <property type="match status" value="1"/>
</dbReference>
<dbReference type="GO" id="GO:1902201">
    <property type="term" value="P:negative regulation of bacterial-type flagellum-dependent cell motility"/>
    <property type="evidence" value="ECO:0007669"/>
    <property type="project" value="TreeGrafter"/>
</dbReference>
<feature type="domain" description="GGDEF" evidence="4">
    <location>
        <begin position="377"/>
        <end position="508"/>
    </location>
</feature>
<keyword evidence="6" id="KW-1185">Reference proteome</keyword>
<dbReference type="Gene3D" id="3.30.70.270">
    <property type="match status" value="1"/>
</dbReference>
<dbReference type="EC" id="2.7.7.65" evidence="2"/>
<dbReference type="GO" id="GO:0043709">
    <property type="term" value="P:cell adhesion involved in single-species biofilm formation"/>
    <property type="evidence" value="ECO:0007669"/>
    <property type="project" value="TreeGrafter"/>
</dbReference>
<proteinExistence type="predicted"/>
<dbReference type="Pfam" id="PF20975">
    <property type="entry name" value="DGCcoil"/>
    <property type="match status" value="1"/>
</dbReference>
<reference evidence="5 6" key="1">
    <citation type="submission" date="2018-08" db="EMBL/GenBank/DDBJ databases">
        <title>Genomic Encyclopedia of Type Strains, Phase III (KMG-III): the genomes of soil and plant-associated and newly described type strains.</title>
        <authorList>
            <person name="Whitman W."/>
        </authorList>
    </citation>
    <scope>NUCLEOTIDE SEQUENCE [LARGE SCALE GENOMIC DNA]</scope>
    <source>
        <strain evidence="5 6">CECT 7375</strain>
    </source>
</reference>
<comment type="catalytic activity">
    <reaction evidence="3">
        <text>2 GTP = 3',3'-c-di-GMP + 2 diphosphate</text>
        <dbReference type="Rhea" id="RHEA:24898"/>
        <dbReference type="ChEBI" id="CHEBI:33019"/>
        <dbReference type="ChEBI" id="CHEBI:37565"/>
        <dbReference type="ChEBI" id="CHEBI:58805"/>
        <dbReference type="EC" id="2.7.7.65"/>
    </reaction>
</comment>